<dbReference type="Proteomes" id="UP000298596">
    <property type="component" value="Plasmid p2"/>
</dbReference>
<accession>A0A4D8Q836</accession>
<dbReference type="AlphaFoldDB" id="A0A4D8Q836"/>
<evidence type="ECO:0008006" key="3">
    <source>
        <dbReference type="Google" id="ProtNLM"/>
    </source>
</evidence>
<keyword evidence="1" id="KW-0614">Plasmid</keyword>
<dbReference type="EMBL" id="CP032332">
    <property type="protein sequence ID" value="QCO05431.1"/>
    <property type="molecule type" value="Genomic_DNA"/>
</dbReference>
<gene>
    <name evidence="1" type="ORF">D3867_26150</name>
</gene>
<protein>
    <recommendedName>
        <fullName evidence="3">PAS domain-containing protein</fullName>
    </recommendedName>
</protein>
<proteinExistence type="predicted"/>
<sequence length="184" mass="20037">MMTILRFPQAAIQPPPVPVDVRIARHRTADALDWQQAIIAEARRYPGGSPALIRWLRETGLLAQCSYFSTDPDGGPLRFRYIGRPALDTLGEAWGRMMLGRPENEDPHDIFAAAISAQYAEAIEGGEAVYNEIAVTGIGAPFSFCHTLIGFRAGTRRAVLSAVKMHDVAGPRSHRPVETASDAA</sequence>
<name>A0A4D8Q836_AZOBR</name>
<evidence type="ECO:0000313" key="2">
    <source>
        <dbReference type="Proteomes" id="UP000298596"/>
    </source>
</evidence>
<evidence type="ECO:0000313" key="1">
    <source>
        <dbReference type="EMBL" id="QCO05431.1"/>
    </source>
</evidence>
<reference evidence="1 2" key="1">
    <citation type="submission" date="2018-09" db="EMBL/GenBank/DDBJ databases">
        <title>Whole genome based analysis of evolution and adaptive divergence in Indian and Brazilian strains of Azospirillum brasilense.</title>
        <authorList>
            <person name="Singh C."/>
            <person name="Tripathi A.K."/>
        </authorList>
    </citation>
    <scope>NUCLEOTIDE SEQUENCE [LARGE SCALE GENOMIC DNA]</scope>
    <source>
        <strain evidence="1 2">MTCC4036</strain>
        <plasmid evidence="1 2">p2</plasmid>
    </source>
</reference>
<geneLocation type="plasmid" evidence="1">
    <name>p2</name>
</geneLocation>
<organism evidence="1 2">
    <name type="scientific">Azospirillum brasilense</name>
    <dbReference type="NCBI Taxonomy" id="192"/>
    <lineage>
        <taxon>Bacteria</taxon>
        <taxon>Pseudomonadati</taxon>
        <taxon>Pseudomonadota</taxon>
        <taxon>Alphaproteobacteria</taxon>
        <taxon>Rhodospirillales</taxon>
        <taxon>Azospirillaceae</taxon>
        <taxon>Azospirillum</taxon>
    </lineage>
</organism>